<organism evidence="3 4">
    <name type="scientific">Photobacterium sanctipauli</name>
    <dbReference type="NCBI Taxonomy" id="1342794"/>
    <lineage>
        <taxon>Bacteria</taxon>
        <taxon>Pseudomonadati</taxon>
        <taxon>Pseudomonadota</taxon>
        <taxon>Gammaproteobacteria</taxon>
        <taxon>Vibrionales</taxon>
        <taxon>Vibrionaceae</taxon>
        <taxon>Photobacterium</taxon>
    </lineage>
</organism>
<keyword evidence="4" id="KW-1185">Reference proteome</keyword>
<keyword evidence="2" id="KW-0732">Signal</keyword>
<name>A0A2T3NR95_9GAMM</name>
<feature type="signal peptide" evidence="2">
    <location>
        <begin position="1"/>
        <end position="27"/>
    </location>
</feature>
<evidence type="ECO:0000256" key="2">
    <source>
        <dbReference type="SAM" id="SignalP"/>
    </source>
</evidence>
<protein>
    <submittedName>
        <fullName evidence="3">Uncharacterized protein</fullName>
    </submittedName>
</protein>
<feature type="chain" id="PRO_5015753675" evidence="2">
    <location>
        <begin position="28"/>
        <end position="169"/>
    </location>
</feature>
<evidence type="ECO:0000313" key="3">
    <source>
        <dbReference type="EMBL" id="PSW18803.1"/>
    </source>
</evidence>
<sequence>MSPLSSQGVVRLILVLLISLITKPAFAVPAHQSIMQAMATEQMANSHSTPQHASKNPATDHTKHMAAMGHITMTSEMAQCHMIPDSGMSHCDGCMPGSSMGLGQGQCSAMENMTDCSNCNQCNGQLSQYSDLPTLLPNITSSVSDTLAVAHHPASPVSRQESVLRPPIG</sequence>
<dbReference type="EMBL" id="PYMA01000009">
    <property type="protein sequence ID" value="PSW18803.1"/>
    <property type="molecule type" value="Genomic_DNA"/>
</dbReference>
<dbReference type="Proteomes" id="UP000241771">
    <property type="component" value="Unassembled WGS sequence"/>
</dbReference>
<dbReference type="RefSeq" id="WP_107272162.1">
    <property type="nucleotide sequence ID" value="NZ_PYMA01000009.1"/>
</dbReference>
<dbReference type="AlphaFoldDB" id="A0A2T3NR95"/>
<accession>A0A2T3NR95</accession>
<evidence type="ECO:0000256" key="1">
    <source>
        <dbReference type="SAM" id="MobiDB-lite"/>
    </source>
</evidence>
<feature type="compositionally biased region" description="Polar residues" evidence="1">
    <location>
        <begin position="42"/>
        <end position="57"/>
    </location>
</feature>
<evidence type="ECO:0000313" key="4">
    <source>
        <dbReference type="Proteomes" id="UP000241771"/>
    </source>
</evidence>
<comment type="caution">
    <text evidence="3">The sequence shown here is derived from an EMBL/GenBank/DDBJ whole genome shotgun (WGS) entry which is preliminary data.</text>
</comment>
<feature type="region of interest" description="Disordered" evidence="1">
    <location>
        <begin position="41"/>
        <end position="60"/>
    </location>
</feature>
<reference evidence="3 4" key="1">
    <citation type="submission" date="2018-01" db="EMBL/GenBank/DDBJ databases">
        <title>Whole genome sequencing of Histamine producing bacteria.</title>
        <authorList>
            <person name="Butler K."/>
        </authorList>
    </citation>
    <scope>NUCLEOTIDE SEQUENCE [LARGE SCALE GENOMIC DNA]</scope>
    <source>
        <strain evidence="3 4">DSM 100436</strain>
    </source>
</reference>
<proteinExistence type="predicted"/>
<gene>
    <name evidence="3" type="ORF">C9I98_15145</name>
</gene>